<accession>A0AAD7WRI6</accession>
<dbReference type="EMBL" id="JAINUG010000042">
    <property type="protein sequence ID" value="KAJ8406766.1"/>
    <property type="molecule type" value="Genomic_DNA"/>
</dbReference>
<keyword evidence="2" id="KW-1185">Reference proteome</keyword>
<dbReference type="Proteomes" id="UP001221898">
    <property type="component" value="Unassembled WGS sequence"/>
</dbReference>
<evidence type="ECO:0000313" key="2">
    <source>
        <dbReference type="Proteomes" id="UP001221898"/>
    </source>
</evidence>
<gene>
    <name evidence="1" type="ORF">AAFF_G00296820</name>
</gene>
<organism evidence="1 2">
    <name type="scientific">Aldrovandia affinis</name>
    <dbReference type="NCBI Taxonomy" id="143900"/>
    <lineage>
        <taxon>Eukaryota</taxon>
        <taxon>Metazoa</taxon>
        <taxon>Chordata</taxon>
        <taxon>Craniata</taxon>
        <taxon>Vertebrata</taxon>
        <taxon>Euteleostomi</taxon>
        <taxon>Actinopterygii</taxon>
        <taxon>Neopterygii</taxon>
        <taxon>Teleostei</taxon>
        <taxon>Notacanthiformes</taxon>
        <taxon>Halosauridae</taxon>
        <taxon>Aldrovandia</taxon>
    </lineage>
</organism>
<comment type="caution">
    <text evidence="1">The sequence shown here is derived from an EMBL/GenBank/DDBJ whole genome shotgun (WGS) entry which is preliminary data.</text>
</comment>
<protein>
    <submittedName>
        <fullName evidence="1">Uncharacterized protein</fullName>
    </submittedName>
</protein>
<dbReference type="AlphaFoldDB" id="A0AAD7WRI6"/>
<proteinExistence type="predicted"/>
<reference evidence="1" key="1">
    <citation type="journal article" date="2023" name="Science">
        <title>Genome structures resolve the early diversification of teleost fishes.</title>
        <authorList>
            <person name="Parey E."/>
            <person name="Louis A."/>
            <person name="Montfort J."/>
            <person name="Bouchez O."/>
            <person name="Roques C."/>
            <person name="Iampietro C."/>
            <person name="Lluch J."/>
            <person name="Castinel A."/>
            <person name="Donnadieu C."/>
            <person name="Desvignes T."/>
            <person name="Floi Bucao C."/>
            <person name="Jouanno E."/>
            <person name="Wen M."/>
            <person name="Mejri S."/>
            <person name="Dirks R."/>
            <person name="Jansen H."/>
            <person name="Henkel C."/>
            <person name="Chen W.J."/>
            <person name="Zahm M."/>
            <person name="Cabau C."/>
            <person name="Klopp C."/>
            <person name="Thompson A.W."/>
            <person name="Robinson-Rechavi M."/>
            <person name="Braasch I."/>
            <person name="Lecointre G."/>
            <person name="Bobe J."/>
            <person name="Postlethwait J.H."/>
            <person name="Berthelot C."/>
            <person name="Roest Crollius H."/>
            <person name="Guiguen Y."/>
        </authorList>
    </citation>
    <scope>NUCLEOTIDE SEQUENCE</scope>
    <source>
        <strain evidence="1">NC1722</strain>
    </source>
</reference>
<name>A0AAD7WRI6_9TELE</name>
<sequence>MRDSSYRVLGIEAGTAQLQATSLEALNYVLREVSTNGLFPFQSRRLRLKSLHVREVETAPGRPEPAVERVLKNQSILPVPSQMHGADERASLVAARLICKANADPLRRRGAFGHLAFSCSRPRRETARGYHKQT</sequence>
<evidence type="ECO:0000313" key="1">
    <source>
        <dbReference type="EMBL" id="KAJ8406766.1"/>
    </source>
</evidence>